<name>A0A4P7IFR6_9ACTN</name>
<keyword evidence="1" id="KW-0812">Transmembrane</keyword>
<proteinExistence type="predicted"/>
<dbReference type="AlphaFoldDB" id="A0A4P7IFR6"/>
<keyword evidence="5" id="KW-1185">Reference proteome</keyword>
<feature type="transmembrane region" description="Helical" evidence="1">
    <location>
        <begin position="12"/>
        <end position="32"/>
    </location>
</feature>
<dbReference type="OrthoDB" id="3460188at2"/>
<dbReference type="NCBIfam" id="TIGR00996">
    <property type="entry name" value="Mtu_fam_mce"/>
    <property type="match status" value="1"/>
</dbReference>
<evidence type="ECO:0000259" key="3">
    <source>
        <dbReference type="Pfam" id="PF11887"/>
    </source>
</evidence>
<dbReference type="EMBL" id="CP038436">
    <property type="protein sequence ID" value="QBX55670.1"/>
    <property type="molecule type" value="Genomic_DNA"/>
</dbReference>
<evidence type="ECO:0000313" key="5">
    <source>
        <dbReference type="Proteomes" id="UP000294853"/>
    </source>
</evidence>
<protein>
    <submittedName>
        <fullName evidence="4">MCE family protein</fullName>
    </submittedName>
</protein>
<gene>
    <name evidence="4" type="ORF">EXE58_09535</name>
</gene>
<organism evidence="4 5">
    <name type="scientific">Nocardioides seonyuensis</name>
    <dbReference type="NCBI Taxonomy" id="2518371"/>
    <lineage>
        <taxon>Bacteria</taxon>
        <taxon>Bacillati</taxon>
        <taxon>Actinomycetota</taxon>
        <taxon>Actinomycetes</taxon>
        <taxon>Propionibacteriales</taxon>
        <taxon>Nocardioidaceae</taxon>
        <taxon>Nocardioides</taxon>
    </lineage>
</organism>
<dbReference type="InterPro" id="IPR052336">
    <property type="entry name" value="MlaD_Phospholipid_Transporter"/>
</dbReference>
<dbReference type="KEGG" id="nsn:EXE58_09535"/>
<dbReference type="InterPro" id="IPR005693">
    <property type="entry name" value="Mce"/>
</dbReference>
<keyword evidence="1" id="KW-0472">Membrane</keyword>
<dbReference type="Pfam" id="PF11887">
    <property type="entry name" value="Mce4_CUP1"/>
    <property type="match status" value="1"/>
</dbReference>
<feature type="domain" description="Mammalian cell entry C-terminal" evidence="3">
    <location>
        <begin position="122"/>
        <end position="331"/>
    </location>
</feature>
<dbReference type="GO" id="GO:0051701">
    <property type="term" value="P:biological process involved in interaction with host"/>
    <property type="evidence" value="ECO:0007669"/>
    <property type="project" value="TreeGrafter"/>
</dbReference>
<evidence type="ECO:0000259" key="2">
    <source>
        <dbReference type="Pfam" id="PF02470"/>
    </source>
</evidence>
<keyword evidence="1" id="KW-1133">Transmembrane helix</keyword>
<evidence type="ECO:0000313" key="4">
    <source>
        <dbReference type="EMBL" id="QBX55670.1"/>
    </source>
</evidence>
<dbReference type="GO" id="GO:0005576">
    <property type="term" value="C:extracellular region"/>
    <property type="evidence" value="ECO:0007669"/>
    <property type="project" value="TreeGrafter"/>
</dbReference>
<dbReference type="RefSeq" id="WP_135267661.1">
    <property type="nucleotide sequence ID" value="NZ_CP038436.1"/>
</dbReference>
<dbReference type="Pfam" id="PF02470">
    <property type="entry name" value="MlaD"/>
    <property type="match status" value="1"/>
</dbReference>
<dbReference type="Proteomes" id="UP000294853">
    <property type="component" value="Chromosome"/>
</dbReference>
<dbReference type="InterPro" id="IPR024516">
    <property type="entry name" value="Mce_C"/>
</dbReference>
<sequence length="404" mass="42811">MSRTPSKVGDAFFGLVYIGLAALVVVASMAAYNKVFADNIEVTLEAGDVGNALRDGSDVKVRGVPVGTVIDVQNVGSEARVTLQIEADKADWIPQDSTARLLPKTLFGERFVSLASTSGTGAPINDGDTILQDTSSEALEMEELLDSLLPVLRAVQPAKLSATLTELADALEGQGEAIGQTMTSWQRYLNRLNPRVDTIADDFELLGQVSRDYAAASPDFLQALDDLAVTANTLTEKRAEIQTLLQTVTSSSNKTAGWVGSNQQTIISLSVESREFLQMLARYSPEFPCLNQALVEQIPLMDRALGKGTDEPGLHAEISVVPSRGRYTSKDAIRFRSGSGPSCPGGGAADANSPAENRLISELLSTGSAMAPEDYPAWSSLVVGPALRGTSVTVSGSATTKESR</sequence>
<accession>A0A4P7IFR6</accession>
<dbReference type="PANTHER" id="PTHR33371:SF19">
    <property type="entry name" value="MCE-FAMILY PROTEIN MCE4A"/>
    <property type="match status" value="1"/>
</dbReference>
<reference evidence="4 5" key="1">
    <citation type="submission" date="2019-03" db="EMBL/GenBank/DDBJ databases">
        <title>Three New Species of Nocardioides, Nocardioides euryhalodurans sp. nov., Nocardioides seonyuensis sp. nov. and Nocardioides eburneoflavus sp. nov. Iolated from Soil.</title>
        <authorList>
            <person name="Roh S.G."/>
            <person name="Lee C."/>
            <person name="Kim M.-K."/>
            <person name="Kim S.B."/>
        </authorList>
    </citation>
    <scope>NUCLEOTIDE SEQUENCE [LARGE SCALE GENOMIC DNA]</scope>
    <source>
        <strain evidence="4 5">MMS17-SY207-3</strain>
    </source>
</reference>
<dbReference type="InterPro" id="IPR003399">
    <property type="entry name" value="Mce/MlaD"/>
</dbReference>
<evidence type="ECO:0000256" key="1">
    <source>
        <dbReference type="SAM" id="Phobius"/>
    </source>
</evidence>
<dbReference type="PANTHER" id="PTHR33371">
    <property type="entry name" value="INTERMEMBRANE PHOSPHOLIPID TRANSPORT SYSTEM BINDING PROTEIN MLAD-RELATED"/>
    <property type="match status" value="1"/>
</dbReference>
<feature type="domain" description="Mce/MlaD" evidence="2">
    <location>
        <begin position="39"/>
        <end position="115"/>
    </location>
</feature>